<protein>
    <recommendedName>
        <fullName evidence="2">mitogen-activated protein kinase kinase kinase</fullName>
        <ecNumber evidence="2">2.7.11.25</ecNumber>
    </recommendedName>
</protein>
<evidence type="ECO:0000256" key="8">
    <source>
        <dbReference type="ARBA" id="ARBA00048329"/>
    </source>
</evidence>
<dbReference type="SMART" id="SM00220">
    <property type="entry name" value="S_TKc"/>
    <property type="match status" value="1"/>
</dbReference>
<evidence type="ECO:0000313" key="14">
    <source>
        <dbReference type="Proteomes" id="UP000825935"/>
    </source>
</evidence>
<dbReference type="InterPro" id="IPR017441">
    <property type="entry name" value="Protein_kinase_ATP_BS"/>
</dbReference>
<evidence type="ECO:0000259" key="12">
    <source>
        <dbReference type="PROSITE" id="PS50011"/>
    </source>
</evidence>
<dbReference type="AlphaFoldDB" id="A0A8T2R303"/>
<dbReference type="PROSITE" id="PS00108">
    <property type="entry name" value="PROTEIN_KINASE_ST"/>
    <property type="match status" value="1"/>
</dbReference>
<proteinExistence type="inferred from homology"/>
<dbReference type="EMBL" id="CM035435">
    <property type="protein sequence ID" value="KAH7290377.1"/>
    <property type="molecule type" value="Genomic_DNA"/>
</dbReference>
<dbReference type="Proteomes" id="UP000825935">
    <property type="component" value="Chromosome 30"/>
</dbReference>
<keyword evidence="5" id="KW-0418">Kinase</keyword>
<evidence type="ECO:0000256" key="6">
    <source>
        <dbReference type="ARBA" id="ARBA00022840"/>
    </source>
</evidence>
<comment type="catalytic activity">
    <reaction evidence="7">
        <text>L-threonyl-[protein] + ATP = O-phospho-L-threonyl-[protein] + ADP + H(+)</text>
        <dbReference type="Rhea" id="RHEA:46608"/>
        <dbReference type="Rhea" id="RHEA-COMP:11060"/>
        <dbReference type="Rhea" id="RHEA-COMP:11605"/>
        <dbReference type="ChEBI" id="CHEBI:15378"/>
        <dbReference type="ChEBI" id="CHEBI:30013"/>
        <dbReference type="ChEBI" id="CHEBI:30616"/>
        <dbReference type="ChEBI" id="CHEBI:61977"/>
        <dbReference type="ChEBI" id="CHEBI:456216"/>
        <dbReference type="EC" id="2.7.11.25"/>
    </reaction>
</comment>
<evidence type="ECO:0000256" key="10">
    <source>
        <dbReference type="RuleBase" id="RU000304"/>
    </source>
</evidence>
<evidence type="ECO:0000256" key="11">
    <source>
        <dbReference type="SAM" id="MobiDB-lite"/>
    </source>
</evidence>
<sequence length="417" mass="45603">MTITCIHSTSNTANSYVPLRPLGRGSSGAITLALAIPQGYLCALKSSVSPATASLLLREIHILRSLDSPFVIKYLGSQMCPDNSVPSFHVLEFMDGGSLADVVRRSGGRLQEPLVRQYTRSIVQGLCYLHSRGIVHCDIKGQNILVGSSGVKIADFGAAKHINAPLHEREGDHPASEQTEFSGTLLWMAPEVVQCSEQAFPSDIWSLGCTVLEMLQGRPPWGHLSDIAAAMYKIGCSEESPPMPQSISSDAKDFLLHCLRRDPADRWTAAQLLSHPFCQVQTEDICKDESSSPRGILDNSFTSPLNSKITSDSDSASETSESFRDLDFCNLYGPPHQEMAKDASVDSLSPGQRKRKHIDAFSSDELRWITVKRSTKPNRDCRSILTEGHRAGTVQVKRACDVSFAAAMFLKTRKPVG</sequence>
<dbReference type="PANTHER" id="PTHR48016">
    <property type="entry name" value="MAP KINASE KINASE KINASE SSK2-RELATED-RELATED"/>
    <property type="match status" value="1"/>
</dbReference>
<comment type="caution">
    <text evidence="13">The sequence shown here is derived from an EMBL/GenBank/DDBJ whole genome shotgun (WGS) entry which is preliminary data.</text>
</comment>
<dbReference type="GO" id="GO:0005524">
    <property type="term" value="F:ATP binding"/>
    <property type="evidence" value="ECO:0007669"/>
    <property type="project" value="UniProtKB-UniRule"/>
</dbReference>
<feature type="compositionally biased region" description="Polar residues" evidence="11">
    <location>
        <begin position="299"/>
        <end position="309"/>
    </location>
</feature>
<name>A0A8T2R303_CERRI</name>
<reference evidence="13" key="1">
    <citation type="submission" date="2021-08" db="EMBL/GenBank/DDBJ databases">
        <title>WGS assembly of Ceratopteris richardii.</title>
        <authorList>
            <person name="Marchant D.B."/>
            <person name="Chen G."/>
            <person name="Jenkins J."/>
            <person name="Shu S."/>
            <person name="Leebens-Mack J."/>
            <person name="Grimwood J."/>
            <person name="Schmutz J."/>
            <person name="Soltis P."/>
            <person name="Soltis D."/>
            <person name="Chen Z.-H."/>
        </authorList>
    </citation>
    <scope>NUCLEOTIDE SEQUENCE</scope>
    <source>
        <strain evidence="13">Whitten #5841</strain>
        <tissue evidence="13">Leaf</tissue>
    </source>
</reference>
<evidence type="ECO:0000256" key="4">
    <source>
        <dbReference type="ARBA" id="ARBA00022741"/>
    </source>
</evidence>
<dbReference type="InterPro" id="IPR050538">
    <property type="entry name" value="MAP_kinase_kinase_kinase"/>
</dbReference>
<evidence type="ECO:0000256" key="2">
    <source>
        <dbReference type="ARBA" id="ARBA00012406"/>
    </source>
</evidence>
<evidence type="ECO:0000313" key="13">
    <source>
        <dbReference type="EMBL" id="KAH7290377.1"/>
    </source>
</evidence>
<evidence type="ECO:0000256" key="5">
    <source>
        <dbReference type="ARBA" id="ARBA00022777"/>
    </source>
</evidence>
<feature type="region of interest" description="Disordered" evidence="11">
    <location>
        <begin position="289"/>
        <end position="319"/>
    </location>
</feature>
<evidence type="ECO:0000256" key="7">
    <source>
        <dbReference type="ARBA" id="ARBA00047559"/>
    </source>
</evidence>
<keyword evidence="6 9" id="KW-0067">ATP-binding</keyword>
<evidence type="ECO:0000256" key="1">
    <source>
        <dbReference type="ARBA" id="ARBA00006529"/>
    </source>
</evidence>
<dbReference type="CDD" id="cd06606">
    <property type="entry name" value="STKc_MAPKKK"/>
    <property type="match status" value="1"/>
</dbReference>
<dbReference type="Gene3D" id="1.10.510.10">
    <property type="entry name" value="Transferase(Phosphotransferase) domain 1"/>
    <property type="match status" value="1"/>
</dbReference>
<feature type="domain" description="Protein kinase" evidence="12">
    <location>
        <begin position="16"/>
        <end position="278"/>
    </location>
</feature>
<gene>
    <name evidence="13" type="ORF">KP509_30G045700</name>
</gene>
<dbReference type="GO" id="GO:0004709">
    <property type="term" value="F:MAP kinase kinase kinase activity"/>
    <property type="evidence" value="ECO:0007669"/>
    <property type="project" value="UniProtKB-EC"/>
</dbReference>
<feature type="binding site" evidence="9">
    <location>
        <position position="45"/>
    </location>
    <ligand>
        <name>ATP</name>
        <dbReference type="ChEBI" id="CHEBI:30616"/>
    </ligand>
</feature>
<comment type="similarity">
    <text evidence="1">Belongs to the protein kinase superfamily. STE Ser/Thr protein kinase family. MAP kinase kinase kinase subfamily.</text>
</comment>
<dbReference type="PROSITE" id="PS00107">
    <property type="entry name" value="PROTEIN_KINASE_ATP"/>
    <property type="match status" value="1"/>
</dbReference>
<dbReference type="InterPro" id="IPR008271">
    <property type="entry name" value="Ser/Thr_kinase_AS"/>
</dbReference>
<keyword evidence="4 9" id="KW-0547">Nucleotide-binding</keyword>
<dbReference type="PROSITE" id="PS50011">
    <property type="entry name" value="PROTEIN_KINASE_DOM"/>
    <property type="match status" value="1"/>
</dbReference>
<dbReference type="Pfam" id="PF00069">
    <property type="entry name" value="Pkinase"/>
    <property type="match status" value="1"/>
</dbReference>
<dbReference type="InterPro" id="IPR000719">
    <property type="entry name" value="Prot_kinase_dom"/>
</dbReference>
<organism evidence="13 14">
    <name type="scientific">Ceratopteris richardii</name>
    <name type="common">Triangle waterfern</name>
    <dbReference type="NCBI Taxonomy" id="49495"/>
    <lineage>
        <taxon>Eukaryota</taxon>
        <taxon>Viridiplantae</taxon>
        <taxon>Streptophyta</taxon>
        <taxon>Embryophyta</taxon>
        <taxon>Tracheophyta</taxon>
        <taxon>Polypodiopsida</taxon>
        <taxon>Polypodiidae</taxon>
        <taxon>Polypodiales</taxon>
        <taxon>Pteridineae</taxon>
        <taxon>Pteridaceae</taxon>
        <taxon>Parkerioideae</taxon>
        <taxon>Ceratopteris</taxon>
    </lineage>
</organism>
<dbReference type="SUPFAM" id="SSF56112">
    <property type="entry name" value="Protein kinase-like (PK-like)"/>
    <property type="match status" value="1"/>
</dbReference>
<keyword evidence="10" id="KW-0723">Serine/threonine-protein kinase</keyword>
<dbReference type="InterPro" id="IPR011009">
    <property type="entry name" value="Kinase-like_dom_sf"/>
</dbReference>
<feature type="compositionally biased region" description="Low complexity" evidence="11">
    <location>
        <begin position="310"/>
        <end position="319"/>
    </location>
</feature>
<evidence type="ECO:0000256" key="3">
    <source>
        <dbReference type="ARBA" id="ARBA00022679"/>
    </source>
</evidence>
<dbReference type="PANTHER" id="PTHR48016:SF56">
    <property type="entry name" value="MAPKK KINASE"/>
    <property type="match status" value="1"/>
</dbReference>
<dbReference type="OrthoDB" id="275301at2759"/>
<evidence type="ECO:0000256" key="9">
    <source>
        <dbReference type="PROSITE-ProRule" id="PRU10141"/>
    </source>
</evidence>
<keyword evidence="3" id="KW-0808">Transferase</keyword>
<dbReference type="EC" id="2.7.11.25" evidence="2"/>
<keyword evidence="14" id="KW-1185">Reference proteome</keyword>
<comment type="catalytic activity">
    <reaction evidence="8">
        <text>L-seryl-[protein] + ATP = O-phospho-L-seryl-[protein] + ADP + H(+)</text>
        <dbReference type="Rhea" id="RHEA:17989"/>
        <dbReference type="Rhea" id="RHEA-COMP:9863"/>
        <dbReference type="Rhea" id="RHEA-COMP:11604"/>
        <dbReference type="ChEBI" id="CHEBI:15378"/>
        <dbReference type="ChEBI" id="CHEBI:29999"/>
        <dbReference type="ChEBI" id="CHEBI:30616"/>
        <dbReference type="ChEBI" id="CHEBI:83421"/>
        <dbReference type="ChEBI" id="CHEBI:456216"/>
        <dbReference type="EC" id="2.7.11.25"/>
    </reaction>
</comment>
<accession>A0A8T2R303</accession>